<dbReference type="Pfam" id="PF20256">
    <property type="entry name" value="MoCoBD_2"/>
    <property type="match status" value="1"/>
</dbReference>
<dbReference type="PANTHER" id="PTHR11908:SF139">
    <property type="entry name" value="XANTHINE DEHYDROGENASE-RELATED"/>
    <property type="match status" value="1"/>
</dbReference>
<dbReference type="SUPFAM" id="SSF56003">
    <property type="entry name" value="Molybdenum cofactor-binding domain"/>
    <property type="match status" value="1"/>
</dbReference>
<keyword evidence="8" id="KW-0411">Iron-sulfur</keyword>
<dbReference type="GO" id="GO:0051537">
    <property type="term" value="F:2 iron, 2 sulfur cluster binding"/>
    <property type="evidence" value="ECO:0007669"/>
    <property type="project" value="UniProtKB-KW"/>
</dbReference>
<dbReference type="InterPro" id="IPR036856">
    <property type="entry name" value="Ald_Oxase/Xan_DH_a/b_sf"/>
</dbReference>
<comment type="similarity">
    <text evidence="3">Belongs to the xanthine dehydrogenase family.</text>
</comment>
<dbReference type="SMART" id="SM01008">
    <property type="entry name" value="Ald_Xan_dh_C"/>
    <property type="match status" value="1"/>
</dbReference>
<proteinExistence type="inferred from homology"/>
<dbReference type="InterPro" id="IPR016208">
    <property type="entry name" value="Ald_Oxase/xanthine_DH-like"/>
</dbReference>
<accession>A0A2A2KP71</accession>
<dbReference type="AlphaFoldDB" id="A0A2A2KP71"/>
<dbReference type="FunFam" id="3.90.1170.50:FF:000001">
    <property type="entry name" value="Aldehyde oxidase 1"/>
    <property type="match status" value="1"/>
</dbReference>
<dbReference type="FunFam" id="3.30.365.10:FF:000001">
    <property type="entry name" value="Xanthine dehydrogenase oxidase"/>
    <property type="match status" value="1"/>
</dbReference>
<evidence type="ECO:0000313" key="11">
    <source>
        <dbReference type="EMBL" id="PAV75668.1"/>
    </source>
</evidence>
<comment type="cofactor">
    <cofactor evidence="9">
        <name>[2Fe-2S] cluster</name>
        <dbReference type="ChEBI" id="CHEBI:190135"/>
    </cofactor>
</comment>
<keyword evidence="6" id="KW-0560">Oxidoreductase</keyword>
<evidence type="ECO:0000256" key="1">
    <source>
        <dbReference type="ARBA" id="ARBA00001924"/>
    </source>
</evidence>
<evidence type="ECO:0000256" key="7">
    <source>
        <dbReference type="ARBA" id="ARBA00023004"/>
    </source>
</evidence>
<dbReference type="Proteomes" id="UP000218231">
    <property type="component" value="Unassembled WGS sequence"/>
</dbReference>
<dbReference type="EMBL" id="LIAE01008046">
    <property type="protein sequence ID" value="PAV75668.1"/>
    <property type="molecule type" value="Genomic_DNA"/>
</dbReference>
<evidence type="ECO:0000256" key="3">
    <source>
        <dbReference type="ARBA" id="ARBA00006849"/>
    </source>
</evidence>
<dbReference type="InterPro" id="IPR000674">
    <property type="entry name" value="Ald_Oxase/Xan_DH_a/b"/>
</dbReference>
<gene>
    <name evidence="11" type="ORF">WR25_15164</name>
</gene>
<organism evidence="11 12">
    <name type="scientific">Diploscapter pachys</name>
    <dbReference type="NCBI Taxonomy" id="2018661"/>
    <lineage>
        <taxon>Eukaryota</taxon>
        <taxon>Metazoa</taxon>
        <taxon>Ecdysozoa</taxon>
        <taxon>Nematoda</taxon>
        <taxon>Chromadorea</taxon>
        <taxon>Rhabditida</taxon>
        <taxon>Rhabditina</taxon>
        <taxon>Rhabditomorpha</taxon>
        <taxon>Rhabditoidea</taxon>
        <taxon>Rhabditidae</taxon>
        <taxon>Diploscapter</taxon>
    </lineage>
</organism>
<dbReference type="PANTHER" id="PTHR11908">
    <property type="entry name" value="XANTHINE DEHYDROGENASE"/>
    <property type="match status" value="1"/>
</dbReference>
<evidence type="ECO:0000259" key="10">
    <source>
        <dbReference type="SMART" id="SM01008"/>
    </source>
</evidence>
<comment type="cofactor">
    <cofactor evidence="2">
        <name>FAD</name>
        <dbReference type="ChEBI" id="CHEBI:57692"/>
    </cofactor>
</comment>
<evidence type="ECO:0000256" key="6">
    <source>
        <dbReference type="ARBA" id="ARBA00023002"/>
    </source>
</evidence>
<evidence type="ECO:0000256" key="8">
    <source>
        <dbReference type="ARBA" id="ARBA00023014"/>
    </source>
</evidence>
<evidence type="ECO:0000256" key="5">
    <source>
        <dbReference type="ARBA" id="ARBA00022723"/>
    </source>
</evidence>
<dbReference type="Pfam" id="PF02738">
    <property type="entry name" value="MoCoBD_1"/>
    <property type="match status" value="1"/>
</dbReference>
<dbReference type="Gene3D" id="3.30.365.10">
    <property type="entry name" value="Aldehyde oxidase/xanthine dehydrogenase, molybdopterin binding domain"/>
    <property type="match status" value="4"/>
</dbReference>
<dbReference type="InterPro" id="IPR008274">
    <property type="entry name" value="AldOxase/xan_DH_MoCoBD1"/>
</dbReference>
<keyword evidence="7" id="KW-0408">Iron</keyword>
<dbReference type="STRING" id="2018661.A0A2A2KP71"/>
<dbReference type="InterPro" id="IPR037165">
    <property type="entry name" value="AldOxase/xan_DH_Mopterin-bd_sf"/>
</dbReference>
<evidence type="ECO:0000256" key="2">
    <source>
        <dbReference type="ARBA" id="ARBA00001974"/>
    </source>
</evidence>
<dbReference type="FunFam" id="3.30.365.10:FF:000002">
    <property type="entry name" value="Xanthine dehydrogenase oxidase"/>
    <property type="match status" value="1"/>
</dbReference>
<reference evidence="11 12" key="1">
    <citation type="journal article" date="2017" name="Curr. Biol.">
        <title>Genome architecture and evolution of a unichromosomal asexual nematode.</title>
        <authorList>
            <person name="Fradin H."/>
            <person name="Zegar C."/>
            <person name="Gutwein M."/>
            <person name="Lucas J."/>
            <person name="Kovtun M."/>
            <person name="Corcoran D."/>
            <person name="Baugh L.R."/>
            <person name="Kiontke K."/>
            <person name="Gunsalus K."/>
            <person name="Fitch D.H."/>
            <person name="Piano F."/>
        </authorList>
    </citation>
    <scope>NUCLEOTIDE SEQUENCE [LARGE SCALE GENOMIC DNA]</scope>
    <source>
        <strain evidence="11">PF1309</strain>
    </source>
</reference>
<keyword evidence="5" id="KW-0479">Metal-binding</keyword>
<dbReference type="GO" id="GO:0005506">
    <property type="term" value="F:iron ion binding"/>
    <property type="evidence" value="ECO:0007669"/>
    <property type="project" value="InterPro"/>
</dbReference>
<evidence type="ECO:0000313" key="12">
    <source>
        <dbReference type="Proteomes" id="UP000218231"/>
    </source>
</evidence>
<protein>
    <recommendedName>
        <fullName evidence="10">Aldehyde oxidase/xanthine dehydrogenase a/b hammerhead domain-containing protein</fullName>
    </recommendedName>
</protein>
<dbReference type="SUPFAM" id="SSF54665">
    <property type="entry name" value="CO dehydrogenase molybdoprotein N-domain-like"/>
    <property type="match status" value="1"/>
</dbReference>
<evidence type="ECO:0000256" key="9">
    <source>
        <dbReference type="ARBA" id="ARBA00034078"/>
    </source>
</evidence>
<comment type="caution">
    <text evidence="11">The sequence shown here is derived from an EMBL/GenBank/DDBJ whole genome shotgun (WGS) entry which is preliminary data.</text>
</comment>
<comment type="cofactor">
    <cofactor evidence="1">
        <name>Mo-molybdopterin</name>
        <dbReference type="ChEBI" id="CHEBI:71302"/>
    </cofactor>
</comment>
<feature type="domain" description="Aldehyde oxidase/xanthine dehydrogenase a/b hammerhead" evidence="10">
    <location>
        <begin position="44"/>
        <end position="155"/>
    </location>
</feature>
<evidence type="ECO:0000256" key="4">
    <source>
        <dbReference type="ARBA" id="ARBA00022714"/>
    </source>
</evidence>
<dbReference type="OrthoDB" id="8300278at2759"/>
<keyword evidence="4" id="KW-0001">2Fe-2S</keyword>
<keyword evidence="12" id="KW-1185">Reference proteome</keyword>
<dbReference type="InterPro" id="IPR046867">
    <property type="entry name" value="AldOxase/xan_DH_MoCoBD2"/>
</dbReference>
<dbReference type="GO" id="GO:0016491">
    <property type="term" value="F:oxidoreductase activity"/>
    <property type="evidence" value="ECO:0007669"/>
    <property type="project" value="UniProtKB-KW"/>
</dbReference>
<dbReference type="Pfam" id="PF01315">
    <property type="entry name" value="Ald_Xan_dh_C"/>
    <property type="match status" value="1"/>
</dbReference>
<dbReference type="Gene3D" id="3.90.1170.50">
    <property type="entry name" value="Aldehyde oxidase/xanthine dehydrogenase, a/b hammerhead"/>
    <property type="match status" value="1"/>
</dbReference>
<sequence>MINNEKQEFWRFDFSSSQIYKDTTNPNDSCGRPLATQFADRSVTGDAVYVGDIQMKDALHLAFVLSTVAHANIKSIDISEAKKVPGFVDFVDVHDVPALNQPGLLDFNMTDDNTPIFAAGKVECIGQIVGAVVCEDDKIARRTAKLVKIEYEPLDAILTMEKAIEAKSYLSNPFELGTPVEQIKKALQESDTVFEGETRGGPQEHLYMEPNCTVAVPGESNEWIIHCSTQSSGAVQHQIAAVLGIPANKVVMKVKRLGGGFGGKAFQAGYIAIATAVAAHKLKRPVSTVLSRKDDMAITGKRHPFISKYRVGLDKEKNIQAVDFETYFNAGWAHDVSKEVNMVYVSRSDQSFKFPHMRTWGVPLKTNTVSNTAFRGFGQPQAHFVIENMMLRVAHELGKEFEELCSSYFAKCGDINISGHTIRNDMLQSCWSECKKLSDFDKRKMDVDEFNRSSKSHKRGIAMTSCRFGMTHFGALEQGVALVQIYLDGSVALSIGGVEMGQGLNQKCIQIASRALGISADRITILDSSTDRTANAPETGGSIGADLHGLAVKNACEEILSRFAPLVKKYGSWDKAAGQAFLTERVSLRAVGYGTIDREKYNVGMEETYYTTGAACAEVEIDAATGEHKGYGYLTSEEMLFNDDGSLQTNSAYGYKIPTVPMTPAKFNVKLLEKGMNFPQQVYGSKGVGEPPLLLGFSVYAALHKAIMSRRKGLNHTEWIEMSAPLTAKKIVQFCNP</sequence>
<name>A0A2A2KP71_9BILA</name>